<accession>A0A804IJ24</accession>
<dbReference type="InParanoid" id="A0A804IJ24"/>
<dbReference type="Proteomes" id="UP000012960">
    <property type="component" value="Unplaced"/>
</dbReference>
<reference evidence="1" key="1">
    <citation type="submission" date="2021-03" db="EMBL/GenBank/DDBJ databases">
        <authorList>
            <consortium name="Genoscope - CEA"/>
            <person name="William W."/>
        </authorList>
    </citation>
    <scope>NUCLEOTIDE SEQUENCE</scope>
    <source>
        <strain evidence="1">Doubled-haploid Pahang</strain>
    </source>
</reference>
<dbReference type="AlphaFoldDB" id="A0A804IJ24"/>
<organism evidence="2 3">
    <name type="scientific">Musa acuminata subsp. malaccensis</name>
    <name type="common">Wild banana</name>
    <name type="synonym">Musa malaccensis</name>
    <dbReference type="NCBI Taxonomy" id="214687"/>
    <lineage>
        <taxon>Eukaryota</taxon>
        <taxon>Viridiplantae</taxon>
        <taxon>Streptophyta</taxon>
        <taxon>Embryophyta</taxon>
        <taxon>Tracheophyta</taxon>
        <taxon>Spermatophyta</taxon>
        <taxon>Magnoliopsida</taxon>
        <taxon>Liliopsida</taxon>
        <taxon>Zingiberales</taxon>
        <taxon>Musaceae</taxon>
        <taxon>Musa</taxon>
    </lineage>
</organism>
<reference evidence="2" key="2">
    <citation type="submission" date="2021-05" db="UniProtKB">
        <authorList>
            <consortium name="EnsemblPlants"/>
        </authorList>
    </citation>
    <scope>IDENTIFICATION</scope>
    <source>
        <strain evidence="2">subsp. malaccensis</strain>
    </source>
</reference>
<name>A0A804IJ24_MUSAM</name>
<protein>
    <submittedName>
        <fullName evidence="1">(wild Malaysian banana) hypothetical protein</fullName>
    </submittedName>
</protein>
<dbReference type="EnsemblPlants" id="Ma03_t33170.1">
    <property type="protein sequence ID" value="Ma03_p33170.1"/>
    <property type="gene ID" value="Ma03_g33170"/>
</dbReference>
<gene>
    <name evidence="1" type="ORF">GSMUA_185600.1</name>
</gene>
<evidence type="ECO:0000313" key="1">
    <source>
        <dbReference type="EMBL" id="CAG1852006.1"/>
    </source>
</evidence>
<proteinExistence type="predicted"/>
<evidence type="ECO:0000313" key="2">
    <source>
        <dbReference type="EnsemblPlants" id="Ma03_p33170.1"/>
    </source>
</evidence>
<evidence type="ECO:0000313" key="3">
    <source>
        <dbReference type="Proteomes" id="UP000012960"/>
    </source>
</evidence>
<sequence>MLLHTLTVGLLWPLLGILQLSKYFLFLICPCVTGKESHSLKLLSACYHLLFTRQTKRKRANYLFSIQILTPKIFFLDEIVIKRSAIVLYHLILNRYPIIYGGKEILSQSGTALRPSNLHLNQNRR</sequence>
<dbReference type="EMBL" id="HG996468">
    <property type="protein sequence ID" value="CAG1852006.1"/>
    <property type="molecule type" value="Genomic_DNA"/>
</dbReference>
<dbReference type="Gramene" id="Ma03_t33170.1">
    <property type="protein sequence ID" value="Ma03_p33170.1"/>
    <property type="gene ID" value="Ma03_g33170"/>
</dbReference>
<keyword evidence="3" id="KW-1185">Reference proteome</keyword>